<dbReference type="PANTHER" id="PTHR43078:SF6">
    <property type="entry name" value="UDP-GLUCURONIC ACID DECARBOXYLASE 1"/>
    <property type="match status" value="1"/>
</dbReference>
<comment type="caution">
    <text evidence="6">The sequence shown here is derived from an EMBL/GenBank/DDBJ whole genome shotgun (WGS) entry which is preliminary data.</text>
</comment>
<dbReference type="RefSeq" id="WP_195035148.1">
    <property type="nucleotide sequence ID" value="NZ_JADLRE010000020.1"/>
</dbReference>
<keyword evidence="4" id="KW-0456">Lyase</keyword>
<dbReference type="InterPro" id="IPR036291">
    <property type="entry name" value="NAD(P)-bd_dom_sf"/>
</dbReference>
<feature type="domain" description="NAD-dependent epimerase/dehydratase" evidence="5">
    <location>
        <begin position="7"/>
        <end position="242"/>
    </location>
</feature>
<keyword evidence="2" id="KW-0210">Decarboxylase</keyword>
<evidence type="ECO:0000259" key="5">
    <source>
        <dbReference type="Pfam" id="PF01370"/>
    </source>
</evidence>
<dbReference type="EMBL" id="JADLRE010000020">
    <property type="protein sequence ID" value="MBF6228243.1"/>
    <property type="molecule type" value="Genomic_DNA"/>
</dbReference>
<keyword evidence="3" id="KW-0520">NAD</keyword>
<reference evidence="6 7" key="1">
    <citation type="submission" date="2020-10" db="EMBL/GenBank/DDBJ databases">
        <title>Identification of Nocardia species via Next-generation sequencing and recognition of intraspecies genetic diversity.</title>
        <authorList>
            <person name="Li P."/>
            <person name="Li P."/>
            <person name="Lu B."/>
        </authorList>
    </citation>
    <scope>NUCLEOTIDE SEQUENCE [LARGE SCALE GENOMIC DNA]</scope>
    <source>
        <strain evidence="6 7">N-11</strain>
    </source>
</reference>
<accession>A0ABS0CFF5</accession>
<organism evidence="6 7">
    <name type="scientific">Nocardia abscessus</name>
    <dbReference type="NCBI Taxonomy" id="120957"/>
    <lineage>
        <taxon>Bacteria</taxon>
        <taxon>Bacillati</taxon>
        <taxon>Actinomycetota</taxon>
        <taxon>Actinomycetes</taxon>
        <taxon>Mycobacteriales</taxon>
        <taxon>Nocardiaceae</taxon>
        <taxon>Nocardia</taxon>
    </lineage>
</organism>
<name>A0ABS0CFF5_9NOCA</name>
<dbReference type="PANTHER" id="PTHR43078">
    <property type="entry name" value="UDP-GLUCURONIC ACID DECARBOXYLASE-RELATED"/>
    <property type="match status" value="1"/>
</dbReference>
<evidence type="ECO:0000256" key="3">
    <source>
        <dbReference type="ARBA" id="ARBA00023027"/>
    </source>
</evidence>
<dbReference type="Gene3D" id="3.90.25.10">
    <property type="entry name" value="UDP-galactose 4-epimerase, domain 1"/>
    <property type="match status" value="1"/>
</dbReference>
<proteinExistence type="predicted"/>
<evidence type="ECO:0000313" key="6">
    <source>
        <dbReference type="EMBL" id="MBF6228243.1"/>
    </source>
</evidence>
<dbReference type="InterPro" id="IPR001509">
    <property type="entry name" value="Epimerase_deHydtase"/>
</dbReference>
<sequence length="320" mass="34160">MITDHTVITGGAGFIGSHLCRALLNRGHRVTAIDNLSTGHHANLCPFVDNPRFEFRTADVTTTAAFAGLEDVTHVVHLACPASPKANTTVPIDTIRTATIGTLNALELAARNDARAVIASSSEIYGDPQVHPQHESYRGNTDPVGPFSAYTEGKRVSEAAAAVHHRQGTNVGVVRPFNVYGPNMWPEDGRVVSSFCAAALRGETLHISGGGRQTRSFVYVADFVAALLAMLDVDEFGPINIGSEDEISIAGLAQLVIDLARSGDLEITPARDSEVTVRRPDTSRAATILGWSATTTLRDGIQQSLTWMRAVLDHSQTVAS</sequence>
<protein>
    <submittedName>
        <fullName evidence="6">NAD-dependent epimerase/dehydratase family protein</fullName>
    </submittedName>
</protein>
<dbReference type="SUPFAM" id="SSF51735">
    <property type="entry name" value="NAD(P)-binding Rossmann-fold domains"/>
    <property type="match status" value="1"/>
</dbReference>
<dbReference type="InterPro" id="IPR044516">
    <property type="entry name" value="UXS-like"/>
</dbReference>
<evidence type="ECO:0000256" key="4">
    <source>
        <dbReference type="ARBA" id="ARBA00023239"/>
    </source>
</evidence>
<keyword evidence="7" id="KW-1185">Reference proteome</keyword>
<evidence type="ECO:0000313" key="7">
    <source>
        <dbReference type="Proteomes" id="UP000807309"/>
    </source>
</evidence>
<dbReference type="Pfam" id="PF01370">
    <property type="entry name" value="Epimerase"/>
    <property type="match status" value="1"/>
</dbReference>
<evidence type="ECO:0000256" key="1">
    <source>
        <dbReference type="ARBA" id="ARBA00001911"/>
    </source>
</evidence>
<gene>
    <name evidence="6" type="ORF">IU470_24435</name>
</gene>
<dbReference type="Gene3D" id="3.40.50.720">
    <property type="entry name" value="NAD(P)-binding Rossmann-like Domain"/>
    <property type="match status" value="1"/>
</dbReference>
<dbReference type="Proteomes" id="UP000807309">
    <property type="component" value="Unassembled WGS sequence"/>
</dbReference>
<comment type="cofactor">
    <cofactor evidence="1">
        <name>NAD(+)</name>
        <dbReference type="ChEBI" id="CHEBI:57540"/>
    </cofactor>
</comment>
<evidence type="ECO:0000256" key="2">
    <source>
        <dbReference type="ARBA" id="ARBA00022793"/>
    </source>
</evidence>